<keyword evidence="4" id="KW-1185">Reference proteome</keyword>
<dbReference type="Pfam" id="PF00404">
    <property type="entry name" value="Dockerin_1"/>
    <property type="match status" value="1"/>
</dbReference>
<organism evidence="3 4">
    <name type="scientific">Ruminococcus bromii</name>
    <dbReference type="NCBI Taxonomy" id="40518"/>
    <lineage>
        <taxon>Bacteria</taxon>
        <taxon>Bacillati</taxon>
        <taxon>Bacillota</taxon>
        <taxon>Clostridia</taxon>
        <taxon>Eubacteriales</taxon>
        <taxon>Oscillospiraceae</taxon>
        <taxon>Ruminococcus</taxon>
    </lineage>
</organism>
<comment type="caution">
    <text evidence="3">The sequence shown here is derived from an EMBL/GenBank/DDBJ whole genome shotgun (WGS) entry which is preliminary data.</text>
</comment>
<gene>
    <name evidence="3" type="ORF">E2N93_02040</name>
</gene>
<evidence type="ECO:0000313" key="3">
    <source>
        <dbReference type="EMBL" id="MCL3786809.1"/>
    </source>
</evidence>
<dbReference type="Proteomes" id="UP001056693">
    <property type="component" value="Unassembled WGS sequence"/>
</dbReference>
<sequence>MKKLISGIMAIAILASAVFCGTTTAFAADTGNSAVGDVEMWNHDFKNKLTGELMWAIDDIADTDTVAVKINLTSYCEDIYTFADKNDRLDEIIVNEDGRKTYSDELLRDYEEYKNNIRSQKPDDKKKIIDEKYSVSEIKYFSASECLFCISTKEQILNLGDADIKVSIDLADKDYYSVDNKITWDEFFKIEKLTREYIEQTLAYPCPESDYDIFYLKLSAISEEVKFDYILVEDHYSSNNNIKSLKTGNFVYPIYEDSPAGRYYYADNKVQNAVELYTNGFIDIDTMYGLGARYYGDLNSDKSTNVNDVTSLQMYLNGSLFVEEDSIFDENRYKIYCDLNDDGKIDVNDVTVLQKYISMTV</sequence>
<evidence type="ECO:0000313" key="4">
    <source>
        <dbReference type="Proteomes" id="UP001056693"/>
    </source>
</evidence>
<dbReference type="RefSeq" id="WP_249375938.1">
    <property type="nucleotide sequence ID" value="NZ_SNUZ01000003.1"/>
</dbReference>
<dbReference type="SUPFAM" id="SSF63446">
    <property type="entry name" value="Type I dockerin domain"/>
    <property type="match status" value="1"/>
</dbReference>
<proteinExistence type="predicted"/>
<dbReference type="InterPro" id="IPR002105">
    <property type="entry name" value="Dockerin_1_rpt"/>
</dbReference>
<feature type="chain" id="PRO_5047450260" description="Dockerin domain-containing protein" evidence="1">
    <location>
        <begin position="28"/>
        <end position="361"/>
    </location>
</feature>
<dbReference type="InterPro" id="IPR018247">
    <property type="entry name" value="EF_Hand_1_Ca_BS"/>
</dbReference>
<dbReference type="InterPro" id="IPR016134">
    <property type="entry name" value="Dockerin_dom"/>
</dbReference>
<feature type="domain" description="Dockerin" evidence="2">
    <location>
        <begin position="291"/>
        <end position="361"/>
    </location>
</feature>
<keyword evidence="1" id="KW-0732">Signal</keyword>
<dbReference type="InterPro" id="IPR036439">
    <property type="entry name" value="Dockerin_dom_sf"/>
</dbReference>
<reference evidence="3 4" key="1">
    <citation type="submission" date="2019-03" db="EMBL/GenBank/DDBJ databases">
        <authorList>
            <person name="Molinero N."/>
            <person name="Sanchez B."/>
            <person name="Walker A."/>
            <person name="Duncan S."/>
            <person name="Delgado S."/>
            <person name="Margolles A."/>
        </authorList>
    </citation>
    <scope>NUCLEOTIDE SEQUENCE [LARGE SCALE GENOMIC DNA]</scope>
    <source>
        <strain evidence="3 4">IPLA60002</strain>
    </source>
</reference>
<dbReference type="CDD" id="cd14256">
    <property type="entry name" value="Dockerin_I"/>
    <property type="match status" value="1"/>
</dbReference>
<dbReference type="PROSITE" id="PS00018">
    <property type="entry name" value="EF_HAND_1"/>
    <property type="match status" value="1"/>
</dbReference>
<protein>
    <recommendedName>
        <fullName evidence="2">Dockerin domain-containing protein</fullName>
    </recommendedName>
</protein>
<feature type="signal peptide" evidence="1">
    <location>
        <begin position="1"/>
        <end position="27"/>
    </location>
</feature>
<dbReference type="Gene3D" id="1.10.1330.10">
    <property type="entry name" value="Dockerin domain"/>
    <property type="match status" value="1"/>
</dbReference>
<dbReference type="PROSITE" id="PS51766">
    <property type="entry name" value="DOCKERIN"/>
    <property type="match status" value="1"/>
</dbReference>
<accession>A0ABT0NF06</accession>
<name>A0ABT0NF06_9FIRM</name>
<evidence type="ECO:0000259" key="2">
    <source>
        <dbReference type="PROSITE" id="PS51766"/>
    </source>
</evidence>
<evidence type="ECO:0000256" key="1">
    <source>
        <dbReference type="SAM" id="SignalP"/>
    </source>
</evidence>
<dbReference type="EMBL" id="SNUZ01000003">
    <property type="protein sequence ID" value="MCL3786809.1"/>
    <property type="molecule type" value="Genomic_DNA"/>
</dbReference>